<evidence type="ECO:0000313" key="2">
    <source>
        <dbReference type="Proteomes" id="UP000830768"/>
    </source>
</evidence>
<keyword evidence="2" id="KW-1185">Reference proteome</keyword>
<sequence>MAKVNKALYLRPDNQVELAVLSEQYNPVRGQALIEVEYSGINPADVKHGQHFGLNDNVCGYECCGTVIEAGPSSPFAVGDVVFGSNATGKDRPRSNAAHQRFMIAEPNHMWLKLPAGVPHADAAVLSIVVRTAADALFNAFGLSLPAAGIEGPPSSGAIVIWGGASSVGISAIQLSKAIGLAPILVTASEKNHKALLEIGATQCFDYRNQTVVANIQSALDSASQPLAYVLDTVCSKGEDSTTSKCEALKSTSEVKYASVLPIFGNPKWNVVVAGRTFDFPSPGGFAKAQPERDAPLRKASQWAAEQYGKGFVVPRVRVVKDVNLAIQAIRDSADGKISFEKVAIKHPL</sequence>
<organism evidence="1 2">
    <name type="scientific">Fusarium solani subsp. cucurbitae</name>
    <name type="common">Neocosmosporum cucurbitae</name>
    <dbReference type="NCBI Taxonomy" id="2747967"/>
    <lineage>
        <taxon>Eukaryota</taxon>
        <taxon>Fungi</taxon>
        <taxon>Dikarya</taxon>
        <taxon>Ascomycota</taxon>
        <taxon>Pezizomycotina</taxon>
        <taxon>Sordariomycetes</taxon>
        <taxon>Hypocreomycetidae</taxon>
        <taxon>Hypocreales</taxon>
        <taxon>Nectriaceae</taxon>
        <taxon>Fusarium</taxon>
        <taxon>Fusarium solani species complex</taxon>
    </lineage>
</organism>
<gene>
    <name evidence="1" type="ORF">LCI18_002210</name>
</gene>
<accession>A0ACD3YQQ9</accession>
<proteinExistence type="predicted"/>
<reference evidence="1" key="1">
    <citation type="submission" date="2021-11" db="EMBL/GenBank/DDBJ databases">
        <title>Fusarium solani-melongenae Genome sequencing and assembly.</title>
        <authorList>
            <person name="Xie S."/>
            <person name="Huang L."/>
            <person name="Zhang X."/>
        </authorList>
    </citation>
    <scope>NUCLEOTIDE SEQUENCE</scope>
    <source>
        <strain evidence="1">CRI 24-3</strain>
    </source>
</reference>
<evidence type="ECO:0000313" key="1">
    <source>
        <dbReference type="EMBL" id="UPK91275.1"/>
    </source>
</evidence>
<name>A0ACD3YQQ9_FUSSC</name>
<dbReference type="EMBL" id="CP090031">
    <property type="protein sequence ID" value="UPK91275.1"/>
    <property type="molecule type" value="Genomic_DNA"/>
</dbReference>
<dbReference type="Proteomes" id="UP000830768">
    <property type="component" value="Chromosome 2"/>
</dbReference>
<protein>
    <submittedName>
        <fullName evidence="1">Uncharacterized protein</fullName>
    </submittedName>
</protein>